<dbReference type="PANTHER" id="PTHR35596">
    <property type="entry name" value="DUF2263 DOMAIN-CONTAINING PROTEIN"/>
    <property type="match status" value="1"/>
</dbReference>
<feature type="region of interest" description="Disordered" evidence="1">
    <location>
        <begin position="597"/>
        <end position="627"/>
    </location>
</feature>
<feature type="region of interest" description="Disordered" evidence="1">
    <location>
        <begin position="125"/>
        <end position="153"/>
    </location>
</feature>
<organism evidence="3 4">
    <name type="scientific">Colletotrichum lupini</name>
    <dbReference type="NCBI Taxonomy" id="145971"/>
    <lineage>
        <taxon>Eukaryota</taxon>
        <taxon>Fungi</taxon>
        <taxon>Dikarya</taxon>
        <taxon>Ascomycota</taxon>
        <taxon>Pezizomycotina</taxon>
        <taxon>Sordariomycetes</taxon>
        <taxon>Hypocreomycetidae</taxon>
        <taxon>Glomerellales</taxon>
        <taxon>Glomerellaceae</taxon>
        <taxon>Colletotrichum</taxon>
        <taxon>Colletotrichum acutatum species complex</taxon>
    </lineage>
</organism>
<dbReference type="InterPro" id="IPR019261">
    <property type="entry name" value="PARG_cat_microbial"/>
</dbReference>
<evidence type="ECO:0000256" key="1">
    <source>
        <dbReference type="SAM" id="MobiDB-lite"/>
    </source>
</evidence>
<dbReference type="GeneID" id="73346886"/>
<feature type="domain" description="Microbial-type PARG catalytic" evidence="2">
    <location>
        <begin position="378"/>
        <end position="471"/>
    </location>
</feature>
<dbReference type="EMBL" id="CP019478">
    <property type="protein sequence ID" value="UQC87413.1"/>
    <property type="molecule type" value="Genomic_DNA"/>
</dbReference>
<dbReference type="AlphaFoldDB" id="A0A9Q8WKX6"/>
<dbReference type="PANTHER" id="PTHR35596:SF2">
    <property type="entry name" value="MICROBIAL-TYPE PARG CATALYTIC DOMAIN-CONTAINING PROTEIN"/>
    <property type="match status" value="1"/>
</dbReference>
<dbReference type="Pfam" id="PF10021">
    <property type="entry name" value="PARG_cat_microb"/>
    <property type="match status" value="1"/>
</dbReference>
<sequence>MPDPYPGPTCNRKNLGLESLHQTPDTGDDFGIMQLLASNPMTWIWNPIEYSLFFLVPNFVSLQIEAANPSRNLYASHGEHGSASSAGKQTPNVALSPPIDILPHFQDELTSLLIAPNLWTGSPAYPRSKQGTARAAGTRNYSPSPSFPTLAPAPPKLSSDPRYGYLALANKICTDPGFDPPGCTACSHRPIPARKNASTHPPFTRPSYTLPWNVADLTEIRQVLVTLSHTPFTALASWRGEAIHSSAKGPKIPHHAIVSFLPSRAPGLQAAARVASRATLHCEGTHTRRIASDQGSVLHSNSTFVTAPRISLACLRELTMPSSKPLKIKPSEVAADTKKKLIPEVNRYFREEWPPYSVLYSQPLLQLPLSRPAFMSSDLPNFYVVHSDPVDCALGWAQSEGVRIPFICAANEKRPGGDWETGVVGYEERLCRRSNLSATLGSPHPDTCMPTNYPIPIEGAIYSPDVVRFRQFQDRIESLDMKDWRSLPVISMPPARWPKLTDMGRKYSFSEERELVRNKMRAALRICVFNGYNHVVIGDFGLGNGYRNPPKELAELWREVFLYDPELRGQFLAVMFAFEDDRQCTAKFILDDIAKKTKGSSSSSSSKSKSKSSSSSSSSGSSSSHKSDFKIFSEIFATSEIARVRSQPDPRYAFSAIMDGS</sequence>
<dbReference type="KEGG" id="clup:CLUP02_12918"/>
<evidence type="ECO:0000259" key="2">
    <source>
        <dbReference type="Pfam" id="PF10021"/>
    </source>
</evidence>
<dbReference type="Proteomes" id="UP000830671">
    <property type="component" value="Chromosome 6"/>
</dbReference>
<dbReference type="InterPro" id="IPR043472">
    <property type="entry name" value="Macro_dom-like"/>
</dbReference>
<reference evidence="3" key="1">
    <citation type="journal article" date="2021" name="Mol. Plant Microbe Interact.">
        <title>Complete Genome Sequence of the Plant-Pathogenic Fungus Colletotrichum lupini.</title>
        <authorList>
            <person name="Baroncelli R."/>
            <person name="Pensec F."/>
            <person name="Da Lio D."/>
            <person name="Boufleur T."/>
            <person name="Vicente I."/>
            <person name="Sarrocco S."/>
            <person name="Picot A."/>
            <person name="Baraldi E."/>
            <person name="Sukno S."/>
            <person name="Thon M."/>
            <person name="Le Floch G."/>
        </authorList>
    </citation>
    <scope>NUCLEOTIDE SEQUENCE</scope>
    <source>
        <strain evidence="3">IMI 504893</strain>
    </source>
</reference>
<dbReference type="Gene3D" id="3.40.220.10">
    <property type="entry name" value="Leucine Aminopeptidase, subunit E, domain 1"/>
    <property type="match status" value="1"/>
</dbReference>
<keyword evidence="4" id="KW-1185">Reference proteome</keyword>
<name>A0A9Q8WKX6_9PEZI</name>
<feature type="compositionally biased region" description="Low complexity" evidence="1">
    <location>
        <begin position="599"/>
        <end position="624"/>
    </location>
</feature>
<gene>
    <name evidence="3" type="ORF">CLUP02_12918</name>
</gene>
<accession>A0A9Q8WKX6</accession>
<evidence type="ECO:0000313" key="3">
    <source>
        <dbReference type="EMBL" id="UQC87413.1"/>
    </source>
</evidence>
<proteinExistence type="predicted"/>
<protein>
    <recommendedName>
        <fullName evidence="2">Microbial-type PARG catalytic domain-containing protein</fullName>
    </recommendedName>
</protein>
<evidence type="ECO:0000313" key="4">
    <source>
        <dbReference type="Proteomes" id="UP000830671"/>
    </source>
</evidence>
<dbReference type="RefSeq" id="XP_049149022.1">
    <property type="nucleotide sequence ID" value="XM_049291876.1"/>
</dbReference>